<organism evidence="2 3">
    <name type="scientific">Pichia angusta</name>
    <name type="common">Yeast</name>
    <name type="synonym">Hansenula polymorpha</name>
    <dbReference type="NCBI Taxonomy" id="870730"/>
    <lineage>
        <taxon>Eukaryota</taxon>
        <taxon>Fungi</taxon>
        <taxon>Dikarya</taxon>
        <taxon>Ascomycota</taxon>
        <taxon>Saccharomycotina</taxon>
        <taxon>Pichiomycetes</taxon>
        <taxon>Pichiales</taxon>
        <taxon>Pichiaceae</taxon>
        <taxon>Ogataea</taxon>
    </lineage>
</organism>
<protein>
    <submittedName>
        <fullName evidence="2">Uncharacterized protein</fullName>
    </submittedName>
</protein>
<evidence type="ECO:0000313" key="2">
    <source>
        <dbReference type="EMBL" id="KAG7816785.1"/>
    </source>
</evidence>
<feature type="compositionally biased region" description="Basic and acidic residues" evidence="1">
    <location>
        <begin position="329"/>
        <end position="338"/>
    </location>
</feature>
<feature type="compositionally biased region" description="Basic and acidic residues" evidence="1">
    <location>
        <begin position="114"/>
        <end position="135"/>
    </location>
</feature>
<feature type="compositionally biased region" description="Basic and acidic residues" evidence="1">
    <location>
        <begin position="165"/>
        <end position="176"/>
    </location>
</feature>
<sequence length="551" mass="62434">MRDLGHRHGANKLPDLPKIQLRDAIAKYSITFFIPYLLPRYISTLVGGPADDFSEIAVEDVVEVFLRALEVDTDERERWLGKEIVDLLERPALGLDHKQQLVDPADGRNAPVEAQREPRVGERVPHVGEVVRDDEGPQVEHGAGRGAEEAHVEDDTGEVQPESGRPGDRQLVRDSDKDEADEEARKHGVGPEPAAAVVHVQDGRDGAEQQGAAADKRHEDGVFLVEADRRHQRRHVVHDGVDTRELAKEDHDVGVDKRPARSWVRDEIHPLVFSREMRVLELLLLERLDHVEELHLVGHVGDVSEPFPDRVRRAHLVLVDKISRRLWQEKHADEQQRREKQRRAQNVSPRAVERVEHGCYGVAKHLAERDVELVQRHKVASELCRSALRNIGRNDRLQADSKTNEKPACVQALHVRRGSTQNAAHRVRDTRHHDGQSSAQKLVERRQENTATHGSHRHQSTHQRLLVRGERQGGNKRHLGTGNERLVNTRQHAAQRRETRQHAHHMFFLLELESVAGLEHESVPERVVGLGLLGHDLVLLEAGLELLALRS</sequence>
<dbReference type="Proteomes" id="UP001196530">
    <property type="component" value="Unassembled WGS sequence"/>
</dbReference>
<dbReference type="RefSeq" id="XP_043058316.1">
    <property type="nucleotide sequence ID" value="XM_043204926.1"/>
</dbReference>
<proteinExistence type="predicted"/>
<feature type="region of interest" description="Disordered" evidence="1">
    <location>
        <begin position="99"/>
        <end position="194"/>
    </location>
</feature>
<accession>A0AAN6DD25</accession>
<comment type="caution">
    <text evidence="2">The sequence shown here is derived from an EMBL/GenBank/DDBJ whole genome shotgun (WGS) entry which is preliminary data.</text>
</comment>
<feature type="region of interest" description="Disordered" evidence="1">
    <location>
        <begin position="329"/>
        <end position="350"/>
    </location>
</feature>
<dbReference type="EMBL" id="JAHLUX010000009">
    <property type="protein sequence ID" value="KAG7816785.1"/>
    <property type="molecule type" value="Genomic_DNA"/>
</dbReference>
<dbReference type="GeneID" id="66128300"/>
<dbReference type="AlphaFoldDB" id="A0AAN6DD25"/>
<feature type="compositionally biased region" description="Basic and acidic residues" evidence="1">
    <location>
        <begin position="142"/>
        <end position="154"/>
    </location>
</feature>
<evidence type="ECO:0000313" key="3">
    <source>
        <dbReference type="Proteomes" id="UP001196530"/>
    </source>
</evidence>
<gene>
    <name evidence="2" type="ORF">KL928_004249</name>
</gene>
<name>A0AAN6DD25_PICAN</name>
<evidence type="ECO:0000256" key="1">
    <source>
        <dbReference type="SAM" id="MobiDB-lite"/>
    </source>
</evidence>
<reference evidence="2" key="1">
    <citation type="journal article" date="2021" name="G3 (Bethesda)">
        <title>Genomic diversity, chromosomal rearrangements, and interspecies hybridization in the ogataea polymorpha species complex.</title>
        <authorList>
            <person name="Hanson S.J."/>
            <person name="Cinneide E.O."/>
            <person name="Salzberg L.I."/>
            <person name="Wolfe K.H."/>
            <person name="McGowan J."/>
            <person name="Fitzpatrick D.A."/>
            <person name="Matlin K."/>
        </authorList>
    </citation>
    <scope>NUCLEOTIDE SEQUENCE</scope>
    <source>
        <strain evidence="2">61-244</strain>
    </source>
</reference>
<feature type="region of interest" description="Disordered" evidence="1">
    <location>
        <begin position="418"/>
        <end position="482"/>
    </location>
</feature>